<comment type="caution">
    <text evidence="2">The sequence shown here is derived from an EMBL/GenBank/DDBJ whole genome shotgun (WGS) entry which is preliminary data.</text>
</comment>
<dbReference type="EMBL" id="ANOH01000472">
    <property type="protein sequence ID" value="EMI51877.1"/>
    <property type="molecule type" value="Genomic_DNA"/>
</dbReference>
<gene>
    <name evidence="2" type="ORF">RSSM_06691</name>
</gene>
<accession>M5TRR3</accession>
<proteinExistence type="predicted"/>
<organism evidence="2 3">
    <name type="scientific">Rhodopirellula sallentina SM41</name>
    <dbReference type="NCBI Taxonomy" id="1263870"/>
    <lineage>
        <taxon>Bacteria</taxon>
        <taxon>Pseudomonadati</taxon>
        <taxon>Planctomycetota</taxon>
        <taxon>Planctomycetia</taxon>
        <taxon>Pirellulales</taxon>
        <taxon>Pirellulaceae</taxon>
        <taxon>Rhodopirellula</taxon>
    </lineage>
</organism>
<name>M5TRR3_9BACT</name>
<keyword evidence="3" id="KW-1185">Reference proteome</keyword>
<sequence>MSFCKRSINDAMEVPTGKSNAAPGANAHHSMEVLCHAGNDLHNHHLASLQC</sequence>
<dbReference type="AlphaFoldDB" id="M5TRR3"/>
<reference evidence="2 3" key="1">
    <citation type="journal article" date="2013" name="Mar. Genomics">
        <title>Expression of sulfatases in Rhodopirellula baltica and the diversity of sulfatases in the genus Rhodopirellula.</title>
        <authorList>
            <person name="Wegner C.E."/>
            <person name="Richter-Heitmann T."/>
            <person name="Klindworth A."/>
            <person name="Klockow C."/>
            <person name="Richter M."/>
            <person name="Achstetter T."/>
            <person name="Glockner F.O."/>
            <person name="Harder J."/>
        </authorList>
    </citation>
    <scope>NUCLEOTIDE SEQUENCE [LARGE SCALE GENOMIC DNA]</scope>
    <source>
        <strain evidence="2 3">SM41</strain>
    </source>
</reference>
<dbReference type="PATRIC" id="fig|1263870.3.peg.7098"/>
<feature type="region of interest" description="Disordered" evidence="1">
    <location>
        <begin position="1"/>
        <end position="25"/>
    </location>
</feature>
<evidence type="ECO:0000313" key="2">
    <source>
        <dbReference type="EMBL" id="EMI51877.1"/>
    </source>
</evidence>
<dbReference type="Proteomes" id="UP000011885">
    <property type="component" value="Unassembled WGS sequence"/>
</dbReference>
<evidence type="ECO:0000256" key="1">
    <source>
        <dbReference type="SAM" id="MobiDB-lite"/>
    </source>
</evidence>
<evidence type="ECO:0000313" key="3">
    <source>
        <dbReference type="Proteomes" id="UP000011885"/>
    </source>
</evidence>
<protein>
    <submittedName>
        <fullName evidence="2">Uncharacterized protein</fullName>
    </submittedName>
</protein>